<proteinExistence type="predicted"/>
<comment type="caution">
    <text evidence="1">The sequence shown here is derived from an EMBL/GenBank/DDBJ whole genome shotgun (WGS) entry which is preliminary data.</text>
</comment>
<keyword evidence="2" id="KW-1185">Reference proteome</keyword>
<name>A0ABS1DJJ7_9PROT</name>
<sequence>MMDRRLAEAVAAGVDLQEGFDDADARSGQLGHLMRAARYRSAVRAAADARGAAQQLGAMKDGIARSLDVNDRLMGGLNDLTSALGCDANGETT</sequence>
<dbReference type="EMBL" id="NRRL01000052">
    <property type="protein sequence ID" value="MBK1669560.1"/>
    <property type="molecule type" value="Genomic_DNA"/>
</dbReference>
<protein>
    <submittedName>
        <fullName evidence="1">Uncharacterized protein</fullName>
    </submittedName>
</protein>
<accession>A0ABS1DJJ7</accession>
<evidence type="ECO:0000313" key="2">
    <source>
        <dbReference type="Proteomes" id="UP001296873"/>
    </source>
</evidence>
<organism evidence="1 2">
    <name type="scientific">Rhodovibrio sodomensis</name>
    <dbReference type="NCBI Taxonomy" id="1088"/>
    <lineage>
        <taxon>Bacteria</taxon>
        <taxon>Pseudomonadati</taxon>
        <taxon>Pseudomonadota</taxon>
        <taxon>Alphaproteobacteria</taxon>
        <taxon>Rhodospirillales</taxon>
        <taxon>Rhodovibrionaceae</taxon>
        <taxon>Rhodovibrio</taxon>
    </lineage>
</organism>
<dbReference type="RefSeq" id="WP_200341896.1">
    <property type="nucleotide sequence ID" value="NZ_NRRL01000052.1"/>
</dbReference>
<evidence type="ECO:0000313" key="1">
    <source>
        <dbReference type="EMBL" id="MBK1669560.1"/>
    </source>
</evidence>
<dbReference type="Proteomes" id="UP001296873">
    <property type="component" value="Unassembled WGS sequence"/>
</dbReference>
<gene>
    <name evidence="1" type="ORF">CKO28_16090</name>
</gene>
<reference evidence="1 2" key="1">
    <citation type="journal article" date="2020" name="Microorganisms">
        <title>Osmotic Adaptation and Compatible Solute Biosynthesis of Phototrophic Bacteria as Revealed from Genome Analyses.</title>
        <authorList>
            <person name="Imhoff J.F."/>
            <person name="Rahn T."/>
            <person name="Kunzel S."/>
            <person name="Keller A."/>
            <person name="Neulinger S.C."/>
        </authorList>
    </citation>
    <scope>NUCLEOTIDE SEQUENCE [LARGE SCALE GENOMIC DNA]</scope>
    <source>
        <strain evidence="1 2">DSM 9895</strain>
    </source>
</reference>